<proteinExistence type="inferred from homology"/>
<evidence type="ECO:0000313" key="6">
    <source>
        <dbReference type="Proteomes" id="UP001179952"/>
    </source>
</evidence>
<dbReference type="InterPro" id="IPR017853">
    <property type="entry name" value="GH"/>
</dbReference>
<organism evidence="5 6">
    <name type="scientific">Acorus gramineus</name>
    <name type="common">Dwarf sweet flag</name>
    <dbReference type="NCBI Taxonomy" id="55184"/>
    <lineage>
        <taxon>Eukaryota</taxon>
        <taxon>Viridiplantae</taxon>
        <taxon>Streptophyta</taxon>
        <taxon>Embryophyta</taxon>
        <taxon>Tracheophyta</taxon>
        <taxon>Spermatophyta</taxon>
        <taxon>Magnoliopsida</taxon>
        <taxon>Liliopsida</taxon>
        <taxon>Acoraceae</taxon>
        <taxon>Acorus</taxon>
    </lineage>
</organism>
<dbReference type="Pfam" id="PF00332">
    <property type="entry name" value="Glyco_hydro_17"/>
    <property type="match status" value="1"/>
</dbReference>
<evidence type="ECO:0000256" key="1">
    <source>
        <dbReference type="ARBA" id="ARBA00008773"/>
    </source>
</evidence>
<name>A0AAV9AZW4_ACOGR</name>
<dbReference type="Gene3D" id="3.20.20.80">
    <property type="entry name" value="Glycosidases"/>
    <property type="match status" value="1"/>
</dbReference>
<evidence type="ECO:0000313" key="5">
    <source>
        <dbReference type="EMBL" id="KAK1269522.1"/>
    </source>
</evidence>
<accession>A0AAV9AZW4</accession>
<reference evidence="5" key="1">
    <citation type="journal article" date="2023" name="Nat. Commun.">
        <title>Diploid and tetraploid genomes of Acorus and the evolution of monocots.</title>
        <authorList>
            <person name="Ma L."/>
            <person name="Liu K.W."/>
            <person name="Li Z."/>
            <person name="Hsiao Y.Y."/>
            <person name="Qi Y."/>
            <person name="Fu T."/>
            <person name="Tang G.D."/>
            <person name="Zhang D."/>
            <person name="Sun W.H."/>
            <person name="Liu D.K."/>
            <person name="Li Y."/>
            <person name="Chen G.Z."/>
            <person name="Liu X.D."/>
            <person name="Liao X.Y."/>
            <person name="Jiang Y.T."/>
            <person name="Yu X."/>
            <person name="Hao Y."/>
            <person name="Huang J."/>
            <person name="Zhao X.W."/>
            <person name="Ke S."/>
            <person name="Chen Y.Y."/>
            <person name="Wu W.L."/>
            <person name="Hsu J.L."/>
            <person name="Lin Y.F."/>
            <person name="Huang M.D."/>
            <person name="Li C.Y."/>
            <person name="Huang L."/>
            <person name="Wang Z.W."/>
            <person name="Zhao X."/>
            <person name="Zhong W.Y."/>
            <person name="Peng D.H."/>
            <person name="Ahmad S."/>
            <person name="Lan S."/>
            <person name="Zhang J.S."/>
            <person name="Tsai W.C."/>
            <person name="Van de Peer Y."/>
            <person name="Liu Z.J."/>
        </authorList>
    </citation>
    <scope>NUCLEOTIDE SEQUENCE</scope>
    <source>
        <strain evidence="5">SCP</strain>
    </source>
</reference>
<dbReference type="GO" id="GO:0005975">
    <property type="term" value="P:carbohydrate metabolic process"/>
    <property type="evidence" value="ECO:0007669"/>
    <property type="project" value="InterPro"/>
</dbReference>
<evidence type="ECO:0000256" key="3">
    <source>
        <dbReference type="ARBA" id="ARBA00023295"/>
    </source>
</evidence>
<evidence type="ECO:0000256" key="4">
    <source>
        <dbReference type="RuleBase" id="RU004335"/>
    </source>
</evidence>
<comment type="similarity">
    <text evidence="1 4">Belongs to the glycosyl hydrolase 17 family.</text>
</comment>
<keyword evidence="6" id="KW-1185">Reference proteome</keyword>
<dbReference type="SUPFAM" id="SSF51445">
    <property type="entry name" value="(Trans)glycosidases"/>
    <property type="match status" value="1"/>
</dbReference>
<evidence type="ECO:0000256" key="2">
    <source>
        <dbReference type="ARBA" id="ARBA00022801"/>
    </source>
</evidence>
<keyword evidence="2" id="KW-0378">Hydrolase</keyword>
<dbReference type="Proteomes" id="UP001179952">
    <property type="component" value="Unassembled WGS sequence"/>
</dbReference>
<dbReference type="EMBL" id="JAUJYN010000006">
    <property type="protein sequence ID" value="KAK1269522.1"/>
    <property type="molecule type" value="Genomic_DNA"/>
</dbReference>
<comment type="caution">
    <text evidence="5">The sequence shown here is derived from an EMBL/GenBank/DDBJ whole genome shotgun (WGS) entry which is preliminary data.</text>
</comment>
<gene>
    <name evidence="5" type="ORF">QJS04_geneDACA008202</name>
</gene>
<dbReference type="PANTHER" id="PTHR32227">
    <property type="entry name" value="GLUCAN ENDO-1,3-BETA-GLUCOSIDASE BG1-RELATED-RELATED"/>
    <property type="match status" value="1"/>
</dbReference>
<dbReference type="InterPro" id="IPR044965">
    <property type="entry name" value="Glyco_hydro_17_plant"/>
</dbReference>
<dbReference type="GO" id="GO:0004553">
    <property type="term" value="F:hydrolase activity, hydrolyzing O-glycosyl compounds"/>
    <property type="evidence" value="ECO:0007669"/>
    <property type="project" value="InterPro"/>
</dbReference>
<reference evidence="5" key="2">
    <citation type="submission" date="2023-06" db="EMBL/GenBank/DDBJ databases">
        <authorList>
            <person name="Ma L."/>
            <person name="Liu K.-W."/>
            <person name="Li Z."/>
            <person name="Hsiao Y.-Y."/>
            <person name="Qi Y."/>
            <person name="Fu T."/>
            <person name="Tang G."/>
            <person name="Zhang D."/>
            <person name="Sun W.-H."/>
            <person name="Liu D.-K."/>
            <person name="Li Y."/>
            <person name="Chen G.-Z."/>
            <person name="Liu X.-D."/>
            <person name="Liao X.-Y."/>
            <person name="Jiang Y.-T."/>
            <person name="Yu X."/>
            <person name="Hao Y."/>
            <person name="Huang J."/>
            <person name="Zhao X.-W."/>
            <person name="Ke S."/>
            <person name="Chen Y.-Y."/>
            <person name="Wu W.-L."/>
            <person name="Hsu J.-L."/>
            <person name="Lin Y.-F."/>
            <person name="Huang M.-D."/>
            <person name="Li C.-Y."/>
            <person name="Huang L."/>
            <person name="Wang Z.-W."/>
            <person name="Zhao X."/>
            <person name="Zhong W.-Y."/>
            <person name="Peng D.-H."/>
            <person name="Ahmad S."/>
            <person name="Lan S."/>
            <person name="Zhang J.-S."/>
            <person name="Tsai W.-C."/>
            <person name="Van De Peer Y."/>
            <person name="Liu Z.-J."/>
        </authorList>
    </citation>
    <scope>NUCLEOTIDE SEQUENCE</scope>
    <source>
        <strain evidence="5">SCP</strain>
        <tissue evidence="5">Leaves</tissue>
    </source>
</reference>
<dbReference type="InterPro" id="IPR000490">
    <property type="entry name" value="Glyco_hydro_17"/>
</dbReference>
<dbReference type="AlphaFoldDB" id="A0AAV9AZW4"/>
<protein>
    <submittedName>
        <fullName evidence="5">Glucan endo-1,3-beta-glucosidase 11</fullName>
    </submittedName>
</protein>
<keyword evidence="3" id="KW-0326">Glycosidase</keyword>
<sequence length="139" mass="15943">MGDPDSRLHYDNILYAQVDVVVFLIGKLGFRDVDVRVSETGWPSKGDPDEVRATVENDETYKQLRPNQRLEVYLFAMFNEDMKPEPTSERNYDLYRPEGTMAYNVGLAKCSLASPIKRVLLSYPCSLLALVCFRNKMII</sequence>